<comment type="caution">
    <text evidence="1">The sequence shown here is derived from an EMBL/GenBank/DDBJ whole genome shotgun (WGS) entry which is preliminary data.</text>
</comment>
<accession>A0AAW2WV80</accession>
<evidence type="ECO:0008006" key="2">
    <source>
        <dbReference type="Google" id="ProtNLM"/>
    </source>
</evidence>
<proteinExistence type="predicted"/>
<dbReference type="EMBL" id="JACGWN010000007">
    <property type="protein sequence ID" value="KAL0444839.1"/>
    <property type="molecule type" value="Genomic_DNA"/>
</dbReference>
<evidence type="ECO:0000313" key="1">
    <source>
        <dbReference type="EMBL" id="KAL0444839.1"/>
    </source>
</evidence>
<dbReference type="AlphaFoldDB" id="A0AAW2WV80"/>
<organism evidence="1">
    <name type="scientific">Sesamum latifolium</name>
    <dbReference type="NCBI Taxonomy" id="2727402"/>
    <lineage>
        <taxon>Eukaryota</taxon>
        <taxon>Viridiplantae</taxon>
        <taxon>Streptophyta</taxon>
        <taxon>Embryophyta</taxon>
        <taxon>Tracheophyta</taxon>
        <taxon>Spermatophyta</taxon>
        <taxon>Magnoliopsida</taxon>
        <taxon>eudicotyledons</taxon>
        <taxon>Gunneridae</taxon>
        <taxon>Pentapetalae</taxon>
        <taxon>asterids</taxon>
        <taxon>lamiids</taxon>
        <taxon>Lamiales</taxon>
        <taxon>Pedaliaceae</taxon>
        <taxon>Sesamum</taxon>
    </lineage>
</organism>
<sequence length="297" mass="34439">MMFAEWSGLEANPSKSQIIVSKAAWDVKQQLLNVLGFWEGTLPVRYLGVPLISSRLTAGDCAPLLRKVDERLQGWSKLQLSFAAGVQLLRSVIMSLNIYWAMAFVLPRSVIKVIEARMRRFLLHGIPLDATLQHVIRNGNWDWPEILDVEHNEIIHHLPVLNAADKISWNSSTGQFTTTAAYQIWQPRGPKCLRSLRVEVRYCIPRFDWIEIIEWASRRWKSRHPINAVHKALLASLVYHIWMERNRRIFTTDSRTAQQTAHLCIAQLRLRIIGVDFKFNVATAYIFRVWKIPWHGT</sequence>
<reference evidence="1" key="2">
    <citation type="journal article" date="2024" name="Plant">
        <title>Genomic evolution and insights into agronomic trait innovations of Sesamum species.</title>
        <authorList>
            <person name="Miao H."/>
            <person name="Wang L."/>
            <person name="Qu L."/>
            <person name="Liu H."/>
            <person name="Sun Y."/>
            <person name="Le M."/>
            <person name="Wang Q."/>
            <person name="Wei S."/>
            <person name="Zheng Y."/>
            <person name="Lin W."/>
            <person name="Duan Y."/>
            <person name="Cao H."/>
            <person name="Xiong S."/>
            <person name="Wang X."/>
            <person name="Wei L."/>
            <person name="Li C."/>
            <person name="Ma Q."/>
            <person name="Ju M."/>
            <person name="Zhao R."/>
            <person name="Li G."/>
            <person name="Mu C."/>
            <person name="Tian Q."/>
            <person name="Mei H."/>
            <person name="Zhang T."/>
            <person name="Gao T."/>
            <person name="Zhang H."/>
        </authorList>
    </citation>
    <scope>NUCLEOTIDE SEQUENCE</scope>
    <source>
        <strain evidence="1">KEN1</strain>
    </source>
</reference>
<protein>
    <recommendedName>
        <fullName evidence="2">Reverse transcriptase</fullName>
    </recommendedName>
</protein>
<dbReference type="PANTHER" id="PTHR33116">
    <property type="entry name" value="REVERSE TRANSCRIPTASE ZINC-BINDING DOMAIN-CONTAINING PROTEIN-RELATED-RELATED"/>
    <property type="match status" value="1"/>
</dbReference>
<reference evidence="1" key="1">
    <citation type="submission" date="2020-06" db="EMBL/GenBank/DDBJ databases">
        <authorList>
            <person name="Li T."/>
            <person name="Hu X."/>
            <person name="Zhang T."/>
            <person name="Song X."/>
            <person name="Zhang H."/>
            <person name="Dai N."/>
            <person name="Sheng W."/>
            <person name="Hou X."/>
            <person name="Wei L."/>
        </authorList>
    </citation>
    <scope>NUCLEOTIDE SEQUENCE</scope>
    <source>
        <strain evidence="1">KEN1</strain>
        <tissue evidence="1">Leaf</tissue>
    </source>
</reference>
<dbReference type="PANTHER" id="PTHR33116:SF76">
    <property type="entry name" value="DUF4283 DOMAIN-CONTAINING PROTEIN"/>
    <property type="match status" value="1"/>
</dbReference>
<name>A0AAW2WV80_9LAMI</name>
<gene>
    <name evidence="1" type="ORF">Slati_2206600</name>
</gene>